<reference evidence="2" key="2">
    <citation type="submission" date="2017-02" db="UniProtKB">
        <authorList>
            <consortium name="WormBaseParasite"/>
        </authorList>
    </citation>
    <scope>IDENTIFICATION</scope>
</reference>
<proteinExistence type="predicted"/>
<evidence type="ECO:0000313" key="1">
    <source>
        <dbReference type="Proteomes" id="UP000035642"/>
    </source>
</evidence>
<keyword evidence="1" id="KW-1185">Reference proteome</keyword>
<evidence type="ECO:0000313" key="2">
    <source>
        <dbReference type="WBParaSite" id="ACAC_0000485201-mRNA-1"/>
    </source>
</evidence>
<dbReference type="WBParaSite" id="ACAC_0000485201-mRNA-1">
    <property type="protein sequence ID" value="ACAC_0000485201-mRNA-1"/>
    <property type="gene ID" value="ACAC_0000485201"/>
</dbReference>
<dbReference type="AlphaFoldDB" id="A0A0K0D457"/>
<sequence length="71" mass="7677">MALKRAVLPSFAAMVTQLEPDDAAVSTKCSPAYVISNSRKKTDLHSLTADPVAIPCFAETKSAIEKLTRNR</sequence>
<name>A0A0K0D457_ANGCA</name>
<protein>
    <submittedName>
        <fullName evidence="2">Uncharacterized protein</fullName>
    </submittedName>
</protein>
<dbReference type="Proteomes" id="UP000035642">
    <property type="component" value="Unassembled WGS sequence"/>
</dbReference>
<reference evidence="1" key="1">
    <citation type="submission" date="2012-09" db="EMBL/GenBank/DDBJ databases">
        <authorList>
            <person name="Martin A.A."/>
        </authorList>
    </citation>
    <scope>NUCLEOTIDE SEQUENCE</scope>
</reference>
<organism evidence="1 2">
    <name type="scientific">Angiostrongylus cantonensis</name>
    <name type="common">Rat lungworm</name>
    <dbReference type="NCBI Taxonomy" id="6313"/>
    <lineage>
        <taxon>Eukaryota</taxon>
        <taxon>Metazoa</taxon>
        <taxon>Ecdysozoa</taxon>
        <taxon>Nematoda</taxon>
        <taxon>Chromadorea</taxon>
        <taxon>Rhabditida</taxon>
        <taxon>Rhabditina</taxon>
        <taxon>Rhabditomorpha</taxon>
        <taxon>Strongyloidea</taxon>
        <taxon>Metastrongylidae</taxon>
        <taxon>Angiostrongylus</taxon>
    </lineage>
</organism>
<accession>A0A0K0D457</accession>